<protein>
    <submittedName>
        <fullName evidence="3">Uncharacterized protein</fullName>
    </submittedName>
</protein>
<comment type="similarity">
    <text evidence="1">Belongs to the TTI2 family.</text>
</comment>
<dbReference type="GO" id="GO:0005829">
    <property type="term" value="C:cytosol"/>
    <property type="evidence" value="ECO:0007669"/>
    <property type="project" value="TreeGrafter"/>
</dbReference>
<evidence type="ECO:0000313" key="3">
    <source>
        <dbReference type="EMBL" id="KAK3294709.1"/>
    </source>
</evidence>
<evidence type="ECO:0000256" key="1">
    <source>
        <dbReference type="ARBA" id="ARBA00034736"/>
    </source>
</evidence>
<dbReference type="GO" id="GO:0110078">
    <property type="term" value="C:TTT Hsp90 cochaperone complex"/>
    <property type="evidence" value="ECO:0007669"/>
    <property type="project" value="InterPro"/>
</dbReference>
<evidence type="ECO:0000313" key="4">
    <source>
        <dbReference type="Proteomes" id="UP001278766"/>
    </source>
</evidence>
<dbReference type="Proteomes" id="UP001278766">
    <property type="component" value="Unassembled WGS sequence"/>
</dbReference>
<organism evidence="3 4">
    <name type="scientific">Chaetomium fimeti</name>
    <dbReference type="NCBI Taxonomy" id="1854472"/>
    <lineage>
        <taxon>Eukaryota</taxon>
        <taxon>Fungi</taxon>
        <taxon>Dikarya</taxon>
        <taxon>Ascomycota</taxon>
        <taxon>Pezizomycotina</taxon>
        <taxon>Sordariomycetes</taxon>
        <taxon>Sordariomycetidae</taxon>
        <taxon>Sordariales</taxon>
        <taxon>Chaetomiaceae</taxon>
        <taxon>Chaetomium</taxon>
    </lineage>
</organism>
<dbReference type="Pfam" id="PF10521">
    <property type="entry name" value="Tti2"/>
    <property type="match status" value="1"/>
</dbReference>
<dbReference type="SUPFAM" id="SSF48371">
    <property type="entry name" value="ARM repeat"/>
    <property type="match status" value="1"/>
</dbReference>
<dbReference type="PANTHER" id="PTHR32226:SF2">
    <property type="entry name" value="TELO2-INTERACTING PROTEIN 2"/>
    <property type="match status" value="1"/>
</dbReference>
<dbReference type="InterPro" id="IPR018870">
    <property type="entry name" value="Tti2"/>
</dbReference>
<name>A0AAE0LS06_9PEZI</name>
<dbReference type="GeneID" id="87836067"/>
<reference evidence="3" key="2">
    <citation type="submission" date="2023-06" db="EMBL/GenBank/DDBJ databases">
        <authorList>
            <consortium name="Lawrence Berkeley National Laboratory"/>
            <person name="Haridas S."/>
            <person name="Hensen N."/>
            <person name="Bonometti L."/>
            <person name="Westerberg I."/>
            <person name="Brannstrom I.O."/>
            <person name="Guillou S."/>
            <person name="Cros-Aarteil S."/>
            <person name="Calhoun S."/>
            <person name="Kuo A."/>
            <person name="Mondo S."/>
            <person name="Pangilinan J."/>
            <person name="Riley R."/>
            <person name="Labutti K."/>
            <person name="Andreopoulos B."/>
            <person name="Lipzen A."/>
            <person name="Chen C."/>
            <person name="Yanf M."/>
            <person name="Daum C."/>
            <person name="Ng V."/>
            <person name="Clum A."/>
            <person name="Steindorff A."/>
            <person name="Ohm R."/>
            <person name="Martin F."/>
            <person name="Silar P."/>
            <person name="Natvig D."/>
            <person name="Lalanne C."/>
            <person name="Gautier V."/>
            <person name="Ament-Velasquez S.L."/>
            <person name="Kruys A."/>
            <person name="Hutchinson M.I."/>
            <person name="Powell A.J."/>
            <person name="Barry K."/>
            <person name="Miller A.N."/>
            <person name="Grigoriev I.V."/>
            <person name="Debuchy R."/>
            <person name="Gladieux P."/>
            <person name="Thoren M.H."/>
            <person name="Johannesson H."/>
        </authorList>
    </citation>
    <scope>NUCLEOTIDE SEQUENCE</scope>
    <source>
        <strain evidence="3">CBS 168.71</strain>
    </source>
</reference>
<dbReference type="EMBL" id="JAUEPN010000005">
    <property type="protein sequence ID" value="KAK3294709.1"/>
    <property type="molecule type" value="Genomic_DNA"/>
</dbReference>
<dbReference type="PANTHER" id="PTHR32226">
    <property type="entry name" value="TELO2-INTERACTING PROTEIN 2"/>
    <property type="match status" value="1"/>
</dbReference>
<sequence length="488" mass="53139">MARTQLLSVLTCLRCKGRITPEPSTDHEAVKELALNITKLIAPVVTQDQSEVSNQDLLKNSQALVEQCQANSGLGIAALEALMKQTTTAVRLEDEVLYTLVAYTEKPQTGGGRETEAIANPLLEQQFSIPDSSTKEQFLTETVLQTYLRPLFSKSKPASITTSGRKAEYTDSAPSKAESMPDESAVTKPWKYTDMRATPAVAWAVREADNQLIAKHWPLFIPVLLTLADDATTPIRRRGLLILADFLAKFPDKTLHGTGLAQVFEDAIFPTLSYLPSLTPEEESVELLVPAYDALLILAKKQPAVGKDGIAGAPKNGFLDRMLREGVLGGYFHAKDHVRIVEVLCQQTVAILDEMGVHAVKHLKDLVPMLSTIMTDPFAPVAPGTLFSAIKALQAVLTNCWPRIPHSPWQDEIINALVLSWLHLAEHSHAATDKTYARLQQELVTSSRALAAVLKTAGDGTAGAVDLSLHVAPLVEKDPRLAALFPSN</sequence>
<gene>
    <name evidence="3" type="ORF">B0H64DRAFT_193488</name>
</gene>
<comment type="caution">
    <text evidence="3">The sequence shown here is derived from an EMBL/GenBank/DDBJ whole genome shotgun (WGS) entry which is preliminary data.</text>
</comment>
<dbReference type="GO" id="GO:0005634">
    <property type="term" value="C:nucleus"/>
    <property type="evidence" value="ECO:0007669"/>
    <property type="project" value="TreeGrafter"/>
</dbReference>
<keyword evidence="4" id="KW-1185">Reference proteome</keyword>
<dbReference type="RefSeq" id="XP_062658223.1">
    <property type="nucleotide sequence ID" value="XM_062799119.1"/>
</dbReference>
<proteinExistence type="inferred from homology"/>
<dbReference type="InterPro" id="IPR016024">
    <property type="entry name" value="ARM-type_fold"/>
</dbReference>
<evidence type="ECO:0000256" key="2">
    <source>
        <dbReference type="SAM" id="MobiDB-lite"/>
    </source>
</evidence>
<accession>A0AAE0LS06</accession>
<reference evidence="3" key="1">
    <citation type="journal article" date="2023" name="Mol. Phylogenet. Evol.">
        <title>Genome-scale phylogeny and comparative genomics of the fungal order Sordariales.</title>
        <authorList>
            <person name="Hensen N."/>
            <person name="Bonometti L."/>
            <person name="Westerberg I."/>
            <person name="Brannstrom I.O."/>
            <person name="Guillou S."/>
            <person name="Cros-Aarteil S."/>
            <person name="Calhoun S."/>
            <person name="Haridas S."/>
            <person name="Kuo A."/>
            <person name="Mondo S."/>
            <person name="Pangilinan J."/>
            <person name="Riley R."/>
            <person name="LaButti K."/>
            <person name="Andreopoulos B."/>
            <person name="Lipzen A."/>
            <person name="Chen C."/>
            <person name="Yan M."/>
            <person name="Daum C."/>
            <person name="Ng V."/>
            <person name="Clum A."/>
            <person name="Steindorff A."/>
            <person name="Ohm R.A."/>
            <person name="Martin F."/>
            <person name="Silar P."/>
            <person name="Natvig D.O."/>
            <person name="Lalanne C."/>
            <person name="Gautier V."/>
            <person name="Ament-Velasquez S.L."/>
            <person name="Kruys A."/>
            <person name="Hutchinson M.I."/>
            <person name="Powell A.J."/>
            <person name="Barry K."/>
            <person name="Miller A.N."/>
            <person name="Grigoriev I.V."/>
            <person name="Debuchy R."/>
            <person name="Gladieux P."/>
            <person name="Hiltunen Thoren M."/>
            <person name="Johannesson H."/>
        </authorList>
    </citation>
    <scope>NUCLEOTIDE SEQUENCE</scope>
    <source>
        <strain evidence="3">CBS 168.71</strain>
    </source>
</reference>
<dbReference type="AlphaFoldDB" id="A0AAE0LS06"/>
<feature type="region of interest" description="Disordered" evidence="2">
    <location>
        <begin position="157"/>
        <end position="184"/>
    </location>
</feature>